<keyword evidence="2 4" id="KW-0863">Zinc-finger</keyword>
<protein>
    <submittedName>
        <fullName evidence="7">C3H1-type domain-containing protein</fullName>
    </submittedName>
</protein>
<evidence type="ECO:0000313" key="6">
    <source>
        <dbReference type="EMBL" id="CAI3974333.1"/>
    </source>
</evidence>
<keyword evidence="3 4" id="KW-0862">Zinc</keyword>
<dbReference type="AlphaFoldDB" id="A0A9P1BKZ1"/>
<proteinExistence type="predicted"/>
<feature type="domain" description="C3H1-type" evidence="5">
    <location>
        <begin position="80"/>
        <end position="107"/>
    </location>
</feature>
<name>A0A9P1BKZ1_9DINO</name>
<accession>A0A9P1BKZ1</accession>
<reference evidence="6" key="1">
    <citation type="submission" date="2022-10" db="EMBL/GenBank/DDBJ databases">
        <authorList>
            <person name="Chen Y."/>
            <person name="Dougan E. K."/>
            <person name="Chan C."/>
            <person name="Rhodes N."/>
            <person name="Thang M."/>
        </authorList>
    </citation>
    <scope>NUCLEOTIDE SEQUENCE</scope>
</reference>
<dbReference type="Proteomes" id="UP001152797">
    <property type="component" value="Unassembled WGS sequence"/>
</dbReference>
<gene>
    <name evidence="6" type="ORF">C1SCF055_LOCUS2746</name>
</gene>
<dbReference type="GO" id="GO:0008270">
    <property type="term" value="F:zinc ion binding"/>
    <property type="evidence" value="ECO:0007669"/>
    <property type="project" value="UniProtKB-KW"/>
</dbReference>
<comment type="caution">
    <text evidence="6">The sequence shown here is derived from an EMBL/GenBank/DDBJ whole genome shotgun (WGS) entry which is preliminary data.</text>
</comment>
<dbReference type="OrthoDB" id="415459at2759"/>
<dbReference type="SMART" id="SM00356">
    <property type="entry name" value="ZnF_C3H1"/>
    <property type="match status" value="1"/>
</dbReference>
<evidence type="ECO:0000256" key="4">
    <source>
        <dbReference type="PROSITE-ProRule" id="PRU00723"/>
    </source>
</evidence>
<evidence type="ECO:0000259" key="5">
    <source>
        <dbReference type="PROSITE" id="PS50103"/>
    </source>
</evidence>
<dbReference type="PROSITE" id="PS50103">
    <property type="entry name" value="ZF_C3H1"/>
    <property type="match status" value="1"/>
</dbReference>
<evidence type="ECO:0000313" key="8">
    <source>
        <dbReference type="Proteomes" id="UP001152797"/>
    </source>
</evidence>
<evidence type="ECO:0000256" key="3">
    <source>
        <dbReference type="ARBA" id="ARBA00022833"/>
    </source>
</evidence>
<dbReference type="InterPro" id="IPR000571">
    <property type="entry name" value="Znf_CCCH"/>
</dbReference>
<dbReference type="InterPro" id="IPR036855">
    <property type="entry name" value="Znf_CCCH_sf"/>
</dbReference>
<dbReference type="SUPFAM" id="SSF90229">
    <property type="entry name" value="CCCH zinc finger"/>
    <property type="match status" value="1"/>
</dbReference>
<evidence type="ECO:0000256" key="1">
    <source>
        <dbReference type="ARBA" id="ARBA00022723"/>
    </source>
</evidence>
<organism evidence="6">
    <name type="scientific">Cladocopium goreaui</name>
    <dbReference type="NCBI Taxonomy" id="2562237"/>
    <lineage>
        <taxon>Eukaryota</taxon>
        <taxon>Sar</taxon>
        <taxon>Alveolata</taxon>
        <taxon>Dinophyceae</taxon>
        <taxon>Suessiales</taxon>
        <taxon>Symbiodiniaceae</taxon>
        <taxon>Cladocopium</taxon>
    </lineage>
</organism>
<keyword evidence="1 4" id="KW-0479">Metal-binding</keyword>
<keyword evidence="8" id="KW-1185">Reference proteome</keyword>
<dbReference type="EMBL" id="CAMXCT030000128">
    <property type="protein sequence ID" value="CAL4761645.1"/>
    <property type="molecule type" value="Genomic_DNA"/>
</dbReference>
<dbReference type="Gene3D" id="4.10.1000.10">
    <property type="entry name" value="Zinc finger, CCCH-type"/>
    <property type="match status" value="1"/>
</dbReference>
<feature type="zinc finger region" description="C3H1-type" evidence="4">
    <location>
        <begin position="80"/>
        <end position="107"/>
    </location>
</feature>
<reference evidence="7 8" key="2">
    <citation type="submission" date="2024-05" db="EMBL/GenBank/DDBJ databases">
        <authorList>
            <person name="Chen Y."/>
            <person name="Shah S."/>
            <person name="Dougan E. K."/>
            <person name="Thang M."/>
            <person name="Chan C."/>
        </authorList>
    </citation>
    <scope>NUCLEOTIDE SEQUENCE [LARGE SCALE GENOMIC DNA]</scope>
</reference>
<evidence type="ECO:0000256" key="2">
    <source>
        <dbReference type="ARBA" id="ARBA00022771"/>
    </source>
</evidence>
<dbReference type="EMBL" id="CAMXCT020000128">
    <property type="protein sequence ID" value="CAL1127708.1"/>
    <property type="molecule type" value="Genomic_DNA"/>
</dbReference>
<sequence>MRTVLRSCAVRQTYKKRQKPSGSVEHQKLCKAYAEGHCSAGGFLQESNQKTQHVVQSVKSFCENCVYAHGEVQLRVTDGIYKTQMCHFYERGRCLKGERCNHAHGPEDLREPKSKADPWGPPEVATPGRACPSYSNLQQISQAGAFPYTPPHDLPMPWMWYGQGLATPESYYFGPSPPLHPLPPEAPQEAIWTEELQVEPCDLTKRLASLEAVCTDFTADVRTITEAVPSQRRIHRI</sequence>
<dbReference type="EMBL" id="CAMXCT010000128">
    <property type="protein sequence ID" value="CAI3974333.1"/>
    <property type="molecule type" value="Genomic_DNA"/>
</dbReference>
<evidence type="ECO:0000313" key="7">
    <source>
        <dbReference type="EMBL" id="CAL4761645.1"/>
    </source>
</evidence>